<proteinExistence type="predicted"/>
<gene>
    <name evidence="3" type="ORF">NCG91_02630</name>
</gene>
<protein>
    <submittedName>
        <fullName evidence="3">DJ-1/PfpI family protein</fullName>
    </submittedName>
</protein>
<evidence type="ECO:0000259" key="2">
    <source>
        <dbReference type="Pfam" id="PF01965"/>
    </source>
</evidence>
<evidence type="ECO:0000256" key="1">
    <source>
        <dbReference type="SAM" id="Phobius"/>
    </source>
</evidence>
<comment type="caution">
    <text evidence="3">The sequence shown here is derived from an EMBL/GenBank/DDBJ whole genome shotgun (WGS) entry which is preliminary data.</text>
</comment>
<dbReference type="Gene3D" id="3.40.50.880">
    <property type="match status" value="1"/>
</dbReference>
<feature type="domain" description="DJ-1/PfpI" evidence="2">
    <location>
        <begin position="2"/>
        <end position="158"/>
    </location>
</feature>
<keyword evidence="4" id="KW-1185">Reference proteome</keyword>
<dbReference type="InterPro" id="IPR002818">
    <property type="entry name" value="DJ-1/PfpI"/>
</dbReference>
<reference evidence="3 4" key="1">
    <citation type="submission" date="2022-06" db="EMBL/GenBank/DDBJ databases">
        <title>Janthinobacterium kumbetensis sp. nov., isolated from spring water in Turkey.</title>
        <authorList>
            <person name="Inan Bektas K."/>
            <person name="Belduz A.A."/>
            <person name="Canakci S."/>
            <person name="Nalcaoglu A."/>
            <person name="Ceylan E."/>
            <person name="Kati H."/>
        </authorList>
    </citation>
    <scope>NUCLEOTIDE SEQUENCE [LARGE SCALE GENOMIC DNA]</scope>
    <source>
        <strain evidence="3 4">GK</strain>
    </source>
</reference>
<accession>A0ABT0WKB3</accession>
<dbReference type="PANTHER" id="PTHR43130:SF2">
    <property type="entry name" value="DJ-1_PFPI DOMAIN-CONTAINING PROTEIN"/>
    <property type="match status" value="1"/>
</dbReference>
<keyword evidence="1" id="KW-0472">Membrane</keyword>
<keyword evidence="1" id="KW-0812">Transmembrane</keyword>
<dbReference type="Pfam" id="PF01965">
    <property type="entry name" value="DJ-1_PfpI"/>
    <property type="match status" value="1"/>
</dbReference>
<keyword evidence="1" id="KW-1133">Transmembrane helix</keyword>
<evidence type="ECO:0000313" key="3">
    <source>
        <dbReference type="EMBL" id="MCM2564475.1"/>
    </source>
</evidence>
<dbReference type="PANTHER" id="PTHR43130">
    <property type="entry name" value="ARAC-FAMILY TRANSCRIPTIONAL REGULATOR"/>
    <property type="match status" value="1"/>
</dbReference>
<feature type="transmembrane region" description="Helical" evidence="1">
    <location>
        <begin position="145"/>
        <end position="166"/>
    </location>
</feature>
<organism evidence="3 4">
    <name type="scientific">Janthinobacterium kumbetense</name>
    <dbReference type="NCBI Taxonomy" id="2950280"/>
    <lineage>
        <taxon>Bacteria</taxon>
        <taxon>Pseudomonadati</taxon>
        <taxon>Pseudomonadota</taxon>
        <taxon>Betaproteobacteria</taxon>
        <taxon>Burkholderiales</taxon>
        <taxon>Oxalobacteraceae</taxon>
        <taxon>Janthinobacterium</taxon>
    </lineage>
</organism>
<feature type="transmembrane region" description="Helical" evidence="1">
    <location>
        <begin position="95"/>
        <end position="115"/>
    </location>
</feature>
<dbReference type="EMBL" id="JAMQGR010000001">
    <property type="protein sequence ID" value="MCM2564475.1"/>
    <property type="molecule type" value="Genomic_DNA"/>
</dbReference>
<sequence length="227" mass="24436">MKKIVIVIFDHFTDLDLFLMWDILGRNKTDWQVKILGTQEEHQSANGLVIKTHGCISEANDADVVLFSSGKVGVKGAIANPDFMRAFSLNPNAQLIGSICAGSFILAKLGLLAMAPATTHPDAKEELQSLGIDVLDLPLVCKGNVATAGGCLSAVYLIGWVVETLFGREKRQETLRELIPAGQSAIYERLIDTSIRDAISPKVGVGAILENRLQAPSSSLPIEDDPV</sequence>
<dbReference type="SUPFAM" id="SSF52317">
    <property type="entry name" value="Class I glutamine amidotransferase-like"/>
    <property type="match status" value="1"/>
</dbReference>
<evidence type="ECO:0000313" key="4">
    <source>
        <dbReference type="Proteomes" id="UP001202243"/>
    </source>
</evidence>
<dbReference type="InterPro" id="IPR029062">
    <property type="entry name" value="Class_I_gatase-like"/>
</dbReference>
<dbReference type="Proteomes" id="UP001202243">
    <property type="component" value="Unassembled WGS sequence"/>
</dbReference>
<dbReference type="InterPro" id="IPR052158">
    <property type="entry name" value="INH-QAR"/>
</dbReference>
<name>A0ABT0WKB3_9BURK</name>